<dbReference type="PANTHER" id="PTHR38098:SF1">
    <property type="entry name" value="LPS-ASSEMBLY LIPOPROTEIN LPTE"/>
    <property type="match status" value="1"/>
</dbReference>
<dbReference type="AlphaFoldDB" id="I1YFS7"/>
<dbReference type="GO" id="GO:0043165">
    <property type="term" value="P:Gram-negative-bacterium-type cell outer membrane assembly"/>
    <property type="evidence" value="ECO:0007669"/>
    <property type="project" value="UniProtKB-UniRule"/>
</dbReference>
<dbReference type="PATRIC" id="fig|754477.3.peg.591"/>
<evidence type="ECO:0000256" key="5">
    <source>
        <dbReference type="ARBA" id="ARBA00023288"/>
    </source>
</evidence>
<dbReference type="Pfam" id="PF04390">
    <property type="entry name" value="LptE"/>
    <property type="match status" value="1"/>
</dbReference>
<dbReference type="GO" id="GO:0009279">
    <property type="term" value="C:cell outer membrane"/>
    <property type="evidence" value="ECO:0007669"/>
    <property type="project" value="UniProtKB-SubCell"/>
</dbReference>
<keyword evidence="1 6" id="KW-0732">Signal</keyword>
<dbReference type="GO" id="GO:0001530">
    <property type="term" value="F:lipopolysaccharide binding"/>
    <property type="evidence" value="ECO:0007669"/>
    <property type="project" value="TreeGrafter"/>
</dbReference>
<dbReference type="Proteomes" id="UP000009145">
    <property type="component" value="Chromosome"/>
</dbReference>
<evidence type="ECO:0000256" key="3">
    <source>
        <dbReference type="ARBA" id="ARBA00023139"/>
    </source>
</evidence>
<dbReference type="GO" id="GO:0015920">
    <property type="term" value="P:lipopolysaccharide transport"/>
    <property type="evidence" value="ECO:0007669"/>
    <property type="project" value="TreeGrafter"/>
</dbReference>
<keyword evidence="5 6" id="KW-0449">Lipoprotein</keyword>
<evidence type="ECO:0000313" key="7">
    <source>
        <dbReference type="EMBL" id="AFJ01770.1"/>
    </source>
</evidence>
<name>I1YFS7_METFJ</name>
<reference evidence="7 8" key="1">
    <citation type="journal article" date="2012" name="J. Bacteriol.">
        <title>Complete genome sequences of Methylophaga sp. strain JAM1 and Methylophaga sp. strain JAM7.</title>
        <authorList>
            <person name="Villeneuve C."/>
            <person name="Martineau C."/>
            <person name="Mauffrey F."/>
            <person name="Villemur R."/>
        </authorList>
    </citation>
    <scope>NUCLEOTIDE SEQUENCE [LARGE SCALE GENOMIC DNA]</scope>
    <source>
        <strain evidence="7 8">JAM7</strain>
    </source>
</reference>
<dbReference type="InterPro" id="IPR007485">
    <property type="entry name" value="LPS_assembly_LptE"/>
</dbReference>
<evidence type="ECO:0000313" key="8">
    <source>
        <dbReference type="Proteomes" id="UP000009145"/>
    </source>
</evidence>
<dbReference type="eggNOG" id="COG2980">
    <property type="taxonomic scope" value="Bacteria"/>
</dbReference>
<dbReference type="PANTHER" id="PTHR38098">
    <property type="entry name" value="LPS-ASSEMBLY LIPOPROTEIN LPTE"/>
    <property type="match status" value="1"/>
</dbReference>
<keyword evidence="2 6" id="KW-0472">Membrane</keyword>
<dbReference type="RefSeq" id="WP_014703192.1">
    <property type="nucleotide sequence ID" value="NC_017856.1"/>
</dbReference>
<dbReference type="Gene3D" id="3.30.160.150">
    <property type="entry name" value="Lipoprotein like domain"/>
    <property type="match status" value="1"/>
</dbReference>
<dbReference type="HOGENOM" id="CLU_103309_1_0_6"/>
<dbReference type="HAMAP" id="MF_01186">
    <property type="entry name" value="LPS_assembly_LptE"/>
    <property type="match status" value="1"/>
</dbReference>
<proteinExistence type="inferred from homology"/>
<evidence type="ECO:0000256" key="2">
    <source>
        <dbReference type="ARBA" id="ARBA00023136"/>
    </source>
</evidence>
<evidence type="ECO:0000256" key="6">
    <source>
        <dbReference type="HAMAP-Rule" id="MF_01186"/>
    </source>
</evidence>
<dbReference type="PROSITE" id="PS51257">
    <property type="entry name" value="PROKAR_LIPOPROTEIN"/>
    <property type="match status" value="1"/>
</dbReference>
<keyword evidence="4 6" id="KW-0998">Cell outer membrane</keyword>
<keyword evidence="3 6" id="KW-0564">Palmitate</keyword>
<organism evidence="7 8">
    <name type="scientific">Methylophaga frappieri (strain ATCC BAA-2434 / DSM 25690 / JAM7)</name>
    <dbReference type="NCBI Taxonomy" id="754477"/>
    <lineage>
        <taxon>Bacteria</taxon>
        <taxon>Pseudomonadati</taxon>
        <taxon>Pseudomonadota</taxon>
        <taxon>Gammaproteobacteria</taxon>
        <taxon>Thiotrichales</taxon>
        <taxon>Piscirickettsiaceae</taxon>
        <taxon>Methylophaga</taxon>
    </lineage>
</organism>
<accession>I1YFS7</accession>
<dbReference type="EMBL" id="CP003380">
    <property type="protein sequence ID" value="AFJ01770.1"/>
    <property type="molecule type" value="Genomic_DNA"/>
</dbReference>
<dbReference type="KEGG" id="mec:Q7C_598"/>
<evidence type="ECO:0000256" key="1">
    <source>
        <dbReference type="ARBA" id="ARBA00022729"/>
    </source>
</evidence>
<comment type="function">
    <text evidence="6">Together with LptD, is involved in the assembly of lipopolysaccharide (LPS) at the surface of the outer membrane. Required for the proper assembly of LptD. Binds LPS and may serve as the LPS recognition site at the outer membrane.</text>
</comment>
<sequence length="167" mass="19094" precursor="true">MIKMNALRLLLVATLSLLMVACGFQLRGAAAMPDSIETLYIQGINIRDGLGLRLKRILNRNDVKVIDEYRDGAALMTFTENKLERRVMSVGVQTAKVAEYELILSVVYNLSDAQQNRLAEQERFEARRDYQFNPQQVLGRDAEEEILIEEMYEQVSQAIVRRLSALK</sequence>
<protein>
    <recommendedName>
        <fullName evidence="6">LPS-assembly lipoprotein LptE</fullName>
    </recommendedName>
</protein>
<comment type="subcellular location">
    <subcellularLocation>
        <location evidence="6">Cell outer membrane</location>
        <topology evidence="6">Lipid-anchor</topology>
    </subcellularLocation>
</comment>
<dbReference type="STRING" id="754477.Q7C_598"/>
<comment type="subunit">
    <text evidence="6">Component of the lipopolysaccharide transport and assembly complex. Interacts with LptD.</text>
</comment>
<evidence type="ECO:0000256" key="4">
    <source>
        <dbReference type="ARBA" id="ARBA00023237"/>
    </source>
</evidence>
<dbReference type="GO" id="GO:1990351">
    <property type="term" value="C:transporter complex"/>
    <property type="evidence" value="ECO:0007669"/>
    <property type="project" value="TreeGrafter"/>
</dbReference>
<comment type="similarity">
    <text evidence="6">Belongs to the LptE lipoprotein family.</text>
</comment>
<gene>
    <name evidence="6" type="primary">lptE</name>
    <name evidence="7" type="ordered locus">Q7C_598</name>
</gene>
<keyword evidence="8" id="KW-1185">Reference proteome</keyword>